<evidence type="ECO:0000313" key="2">
    <source>
        <dbReference type="EMBL" id="EFJ41308.1"/>
    </source>
</evidence>
<proteinExistence type="predicted"/>
<protein>
    <submittedName>
        <fullName evidence="2">Uncharacterized protein</fullName>
    </submittedName>
</protein>
<accession>D8UG34</accession>
<dbReference type="AlphaFoldDB" id="D8UG34"/>
<dbReference type="RefSeq" id="XP_002957642.1">
    <property type="nucleotide sequence ID" value="XM_002957596.1"/>
</dbReference>
<dbReference type="GeneID" id="9627066"/>
<keyword evidence="3" id="KW-1185">Reference proteome</keyword>
<sequence>MAYTSRAYERNWNYEAADTTFDARVGKILAGGLDLKASLRDKALEELAAKQEADAAYEQREAAAARVNLNAATSPSKAGGRVDPRGYVWVDPKGRTLGPVGDQTGAVPEGGGSSPAEQVAQLSSRRPRLTERQMAAMSMNTSERSMALWKKLNPGCVEETQRTPKSTFKDHFGPKADLPEADKVDKTYHYQKTDFSEYTEVKLRLMNHLKS</sequence>
<feature type="region of interest" description="Disordered" evidence="1">
    <location>
        <begin position="94"/>
        <end position="127"/>
    </location>
</feature>
<name>D8UG34_VOLCA</name>
<dbReference type="OrthoDB" id="541443at2759"/>
<dbReference type="EMBL" id="GL378397">
    <property type="protein sequence ID" value="EFJ41308.1"/>
    <property type="molecule type" value="Genomic_DNA"/>
</dbReference>
<gene>
    <name evidence="2" type="ORF">VOLCADRAFT_98715</name>
</gene>
<evidence type="ECO:0000256" key="1">
    <source>
        <dbReference type="SAM" id="MobiDB-lite"/>
    </source>
</evidence>
<evidence type="ECO:0000313" key="3">
    <source>
        <dbReference type="Proteomes" id="UP000001058"/>
    </source>
</evidence>
<dbReference type="Proteomes" id="UP000001058">
    <property type="component" value="Unassembled WGS sequence"/>
</dbReference>
<dbReference type="KEGG" id="vcn:VOLCADRAFT_98715"/>
<feature type="region of interest" description="Disordered" evidence="1">
    <location>
        <begin position="161"/>
        <end position="180"/>
    </location>
</feature>
<dbReference type="InParanoid" id="D8UG34"/>
<reference evidence="2 3" key="1">
    <citation type="journal article" date="2010" name="Science">
        <title>Genomic analysis of organismal complexity in the multicellular green alga Volvox carteri.</title>
        <authorList>
            <person name="Prochnik S.E."/>
            <person name="Umen J."/>
            <person name="Nedelcu A.M."/>
            <person name="Hallmann A."/>
            <person name="Miller S.M."/>
            <person name="Nishii I."/>
            <person name="Ferris P."/>
            <person name="Kuo A."/>
            <person name="Mitros T."/>
            <person name="Fritz-Laylin L.K."/>
            <person name="Hellsten U."/>
            <person name="Chapman J."/>
            <person name="Simakov O."/>
            <person name="Rensing S.A."/>
            <person name="Terry A."/>
            <person name="Pangilinan J."/>
            <person name="Kapitonov V."/>
            <person name="Jurka J."/>
            <person name="Salamov A."/>
            <person name="Shapiro H."/>
            <person name="Schmutz J."/>
            <person name="Grimwood J."/>
            <person name="Lindquist E."/>
            <person name="Lucas S."/>
            <person name="Grigoriev I.V."/>
            <person name="Schmitt R."/>
            <person name="Kirk D."/>
            <person name="Rokhsar D.S."/>
        </authorList>
    </citation>
    <scope>NUCLEOTIDE SEQUENCE [LARGE SCALE GENOMIC DNA]</scope>
    <source>
        <strain evidence="3">f. Nagariensis / Eve</strain>
    </source>
</reference>
<organism evidence="3">
    <name type="scientific">Volvox carteri f. nagariensis</name>
    <dbReference type="NCBI Taxonomy" id="3068"/>
    <lineage>
        <taxon>Eukaryota</taxon>
        <taxon>Viridiplantae</taxon>
        <taxon>Chlorophyta</taxon>
        <taxon>core chlorophytes</taxon>
        <taxon>Chlorophyceae</taxon>
        <taxon>CS clade</taxon>
        <taxon>Chlamydomonadales</taxon>
        <taxon>Volvocaceae</taxon>
        <taxon>Volvox</taxon>
    </lineage>
</organism>